<evidence type="ECO:0000256" key="5">
    <source>
        <dbReference type="ARBA" id="ARBA00023136"/>
    </source>
</evidence>
<dbReference type="Gene3D" id="1.20.1070.10">
    <property type="entry name" value="Rhodopsin 7-helix transmembrane proteins"/>
    <property type="match status" value="1"/>
</dbReference>
<evidence type="ECO:0000256" key="4">
    <source>
        <dbReference type="ARBA" id="ARBA00023040"/>
    </source>
</evidence>
<dbReference type="Pfam" id="PF00001">
    <property type="entry name" value="7tm_1"/>
    <property type="match status" value="1"/>
</dbReference>
<keyword evidence="3 9" id="KW-1133">Transmembrane helix</keyword>
<evidence type="ECO:0000313" key="11">
    <source>
        <dbReference type="EMBL" id="OWF45539.1"/>
    </source>
</evidence>
<protein>
    <submittedName>
        <fullName evidence="11">Pinopsin</fullName>
    </submittedName>
</protein>
<dbReference type="InterPro" id="IPR050125">
    <property type="entry name" value="GPCR_opsins"/>
</dbReference>
<proteinExistence type="predicted"/>
<evidence type="ECO:0000256" key="3">
    <source>
        <dbReference type="ARBA" id="ARBA00022989"/>
    </source>
</evidence>
<organism evidence="11 12">
    <name type="scientific">Mizuhopecten yessoensis</name>
    <name type="common">Japanese scallop</name>
    <name type="synonym">Patinopecten yessoensis</name>
    <dbReference type="NCBI Taxonomy" id="6573"/>
    <lineage>
        <taxon>Eukaryota</taxon>
        <taxon>Metazoa</taxon>
        <taxon>Spiralia</taxon>
        <taxon>Lophotrochozoa</taxon>
        <taxon>Mollusca</taxon>
        <taxon>Bivalvia</taxon>
        <taxon>Autobranchia</taxon>
        <taxon>Pteriomorphia</taxon>
        <taxon>Pectinida</taxon>
        <taxon>Pectinoidea</taxon>
        <taxon>Pectinidae</taxon>
        <taxon>Mizuhopecten</taxon>
    </lineage>
</organism>
<feature type="region of interest" description="Disordered" evidence="8">
    <location>
        <begin position="1"/>
        <end position="20"/>
    </location>
</feature>
<keyword evidence="4" id="KW-0297">G-protein coupled receptor</keyword>
<dbReference type="STRING" id="6573.A0A210QA12"/>
<feature type="transmembrane region" description="Helical" evidence="9">
    <location>
        <begin position="35"/>
        <end position="58"/>
    </location>
</feature>
<dbReference type="GO" id="GO:0016020">
    <property type="term" value="C:membrane"/>
    <property type="evidence" value="ECO:0007669"/>
    <property type="project" value="UniProtKB-SubCell"/>
</dbReference>
<feature type="transmembrane region" description="Helical" evidence="9">
    <location>
        <begin position="300"/>
        <end position="324"/>
    </location>
</feature>
<keyword evidence="7" id="KW-0807">Transducer</keyword>
<feature type="transmembrane region" description="Helical" evidence="9">
    <location>
        <begin position="267"/>
        <end position="294"/>
    </location>
</feature>
<dbReference type="GO" id="GO:0004930">
    <property type="term" value="F:G protein-coupled receptor activity"/>
    <property type="evidence" value="ECO:0007669"/>
    <property type="project" value="UniProtKB-KW"/>
</dbReference>
<keyword evidence="5 9" id="KW-0472">Membrane</keyword>
<dbReference type="InterPro" id="IPR017452">
    <property type="entry name" value="GPCR_Rhodpsn_7TM"/>
</dbReference>
<keyword evidence="12" id="KW-1185">Reference proteome</keyword>
<evidence type="ECO:0000256" key="2">
    <source>
        <dbReference type="ARBA" id="ARBA00022692"/>
    </source>
</evidence>
<gene>
    <name evidence="11" type="ORF">KP79_PYT07058</name>
</gene>
<dbReference type="Proteomes" id="UP000242188">
    <property type="component" value="Unassembled WGS sequence"/>
</dbReference>
<keyword evidence="6" id="KW-0675">Receptor</keyword>
<feature type="region of interest" description="Disordered" evidence="8">
    <location>
        <begin position="347"/>
        <end position="382"/>
    </location>
</feature>
<evidence type="ECO:0000256" key="8">
    <source>
        <dbReference type="SAM" id="MobiDB-lite"/>
    </source>
</evidence>
<keyword evidence="2 9" id="KW-0812">Transmembrane</keyword>
<dbReference type="OrthoDB" id="2101615at2759"/>
<evidence type="ECO:0000259" key="10">
    <source>
        <dbReference type="PROSITE" id="PS50262"/>
    </source>
</evidence>
<feature type="compositionally biased region" description="Polar residues" evidence="8">
    <location>
        <begin position="347"/>
        <end position="367"/>
    </location>
</feature>
<evidence type="ECO:0000256" key="7">
    <source>
        <dbReference type="ARBA" id="ARBA00023224"/>
    </source>
</evidence>
<dbReference type="EMBL" id="NEDP02004470">
    <property type="protein sequence ID" value="OWF45539.1"/>
    <property type="molecule type" value="Genomic_DNA"/>
</dbReference>
<evidence type="ECO:0000313" key="12">
    <source>
        <dbReference type="Proteomes" id="UP000242188"/>
    </source>
</evidence>
<accession>A0A210QA12</accession>
<evidence type="ECO:0000256" key="6">
    <source>
        <dbReference type="ARBA" id="ARBA00023170"/>
    </source>
</evidence>
<evidence type="ECO:0000256" key="9">
    <source>
        <dbReference type="SAM" id="Phobius"/>
    </source>
</evidence>
<feature type="transmembrane region" description="Helical" evidence="9">
    <location>
        <begin position="197"/>
        <end position="220"/>
    </location>
</feature>
<dbReference type="InterPro" id="IPR000276">
    <property type="entry name" value="GPCR_Rhodpsn"/>
</dbReference>
<feature type="transmembrane region" description="Helical" evidence="9">
    <location>
        <begin position="151"/>
        <end position="169"/>
    </location>
</feature>
<feature type="transmembrane region" description="Helical" evidence="9">
    <location>
        <begin position="109"/>
        <end position="130"/>
    </location>
</feature>
<dbReference type="CDD" id="cd14969">
    <property type="entry name" value="7tmA_Opsins_type2_animals"/>
    <property type="match status" value="1"/>
</dbReference>
<dbReference type="AlphaFoldDB" id="A0A210QA12"/>
<comment type="caution">
    <text evidence="11">The sequence shown here is derived from an EMBL/GenBank/DDBJ whole genome shotgun (WGS) entry which is preliminary data.</text>
</comment>
<name>A0A210QA12_MIZYE</name>
<feature type="domain" description="G-protein coupled receptors family 1 profile" evidence="10">
    <location>
        <begin position="49"/>
        <end position="321"/>
    </location>
</feature>
<sequence>MQPASMTTDSMKGEMDSNTSDDVLGPLSGTTYLCIGIYQTLMGLSSILCNGFVIIVLLKGKPKYNVMHNILLLNMAITDLLISVIAYPLSASSSLNGSWVYSDETCVFYGFWVFCLAMGNMNTLAVIAICRYIVAVRPEYNYLLTKKNAKYFLLVIWTYAILWTGPPLVGWSTYTFEAYRTSCTINWGGRSLSDKTYNVTITFTCYLCHLIICCFCYYHVLKKYVTANNSNIGITLRSSSVKQQNTEESFNVEAVVSYHKVTTSRKVTTMCIAMLFSYLFAWTPYTVLSIWVMFVGDVEPWVHVIPTMMAKTSTLSNSIVYGILSSKFRESAKAMFKRNRNRVAPASITTHRNQTDSVATSSRSQIHPTAVTDHPRPWDKHPKGRCHTYNVHLIKNDVYIGKNSVTLPHEEQPF</sequence>
<reference evidence="11 12" key="1">
    <citation type="journal article" date="2017" name="Nat. Ecol. Evol.">
        <title>Scallop genome provides insights into evolution of bilaterian karyotype and development.</title>
        <authorList>
            <person name="Wang S."/>
            <person name="Zhang J."/>
            <person name="Jiao W."/>
            <person name="Li J."/>
            <person name="Xun X."/>
            <person name="Sun Y."/>
            <person name="Guo X."/>
            <person name="Huan P."/>
            <person name="Dong B."/>
            <person name="Zhang L."/>
            <person name="Hu X."/>
            <person name="Sun X."/>
            <person name="Wang J."/>
            <person name="Zhao C."/>
            <person name="Wang Y."/>
            <person name="Wang D."/>
            <person name="Huang X."/>
            <person name="Wang R."/>
            <person name="Lv J."/>
            <person name="Li Y."/>
            <person name="Zhang Z."/>
            <person name="Liu B."/>
            <person name="Lu W."/>
            <person name="Hui Y."/>
            <person name="Liang J."/>
            <person name="Zhou Z."/>
            <person name="Hou R."/>
            <person name="Li X."/>
            <person name="Liu Y."/>
            <person name="Li H."/>
            <person name="Ning X."/>
            <person name="Lin Y."/>
            <person name="Zhao L."/>
            <person name="Xing Q."/>
            <person name="Dou J."/>
            <person name="Li Y."/>
            <person name="Mao J."/>
            <person name="Guo H."/>
            <person name="Dou H."/>
            <person name="Li T."/>
            <person name="Mu C."/>
            <person name="Jiang W."/>
            <person name="Fu Q."/>
            <person name="Fu X."/>
            <person name="Miao Y."/>
            <person name="Liu J."/>
            <person name="Yu Q."/>
            <person name="Li R."/>
            <person name="Liao H."/>
            <person name="Li X."/>
            <person name="Kong Y."/>
            <person name="Jiang Z."/>
            <person name="Chourrout D."/>
            <person name="Li R."/>
            <person name="Bao Z."/>
        </authorList>
    </citation>
    <scope>NUCLEOTIDE SEQUENCE [LARGE SCALE GENOMIC DNA]</scope>
    <source>
        <strain evidence="11 12">PY_sf001</strain>
    </source>
</reference>
<dbReference type="SUPFAM" id="SSF81321">
    <property type="entry name" value="Family A G protein-coupled receptor-like"/>
    <property type="match status" value="1"/>
</dbReference>
<dbReference type="PRINTS" id="PR00237">
    <property type="entry name" value="GPCRRHODOPSN"/>
</dbReference>
<feature type="transmembrane region" description="Helical" evidence="9">
    <location>
        <begin position="70"/>
        <end position="89"/>
    </location>
</feature>
<dbReference type="PANTHER" id="PTHR24240">
    <property type="entry name" value="OPSIN"/>
    <property type="match status" value="1"/>
</dbReference>
<dbReference type="PROSITE" id="PS50262">
    <property type="entry name" value="G_PROTEIN_RECEP_F1_2"/>
    <property type="match status" value="1"/>
</dbReference>
<evidence type="ECO:0000256" key="1">
    <source>
        <dbReference type="ARBA" id="ARBA00004141"/>
    </source>
</evidence>
<comment type="subcellular location">
    <subcellularLocation>
        <location evidence="1">Membrane</location>
        <topology evidence="1">Multi-pass membrane protein</topology>
    </subcellularLocation>
</comment>